<accession>A0A9D1ISK3</accession>
<gene>
    <name evidence="2" type="ORF">IAD19_07315</name>
</gene>
<reference evidence="2" key="2">
    <citation type="journal article" date="2021" name="PeerJ">
        <title>Extensive microbial diversity within the chicken gut microbiome revealed by metagenomics and culture.</title>
        <authorList>
            <person name="Gilroy R."/>
            <person name="Ravi A."/>
            <person name="Getino M."/>
            <person name="Pursley I."/>
            <person name="Horton D.L."/>
            <person name="Alikhan N.F."/>
            <person name="Baker D."/>
            <person name="Gharbi K."/>
            <person name="Hall N."/>
            <person name="Watson M."/>
            <person name="Adriaenssens E.M."/>
            <person name="Foster-Nyarko E."/>
            <person name="Jarju S."/>
            <person name="Secka A."/>
            <person name="Antonio M."/>
            <person name="Oren A."/>
            <person name="Chaudhuri R.R."/>
            <person name="La Ragione R."/>
            <person name="Hildebrand F."/>
            <person name="Pallen M.J."/>
        </authorList>
    </citation>
    <scope>NUCLEOTIDE SEQUENCE</scope>
    <source>
        <strain evidence="2">4509</strain>
    </source>
</reference>
<dbReference type="Proteomes" id="UP000824082">
    <property type="component" value="Unassembled WGS sequence"/>
</dbReference>
<keyword evidence="1" id="KW-1133">Transmembrane helix</keyword>
<dbReference type="InterPro" id="IPR024529">
    <property type="entry name" value="ECF_trnsprt_substrate-spec"/>
</dbReference>
<dbReference type="Gene3D" id="1.10.1760.20">
    <property type="match status" value="1"/>
</dbReference>
<feature type="transmembrane region" description="Helical" evidence="1">
    <location>
        <begin position="146"/>
        <end position="169"/>
    </location>
</feature>
<dbReference type="Pfam" id="PF12822">
    <property type="entry name" value="ECF_trnsprt"/>
    <property type="match status" value="1"/>
</dbReference>
<organism evidence="2 3">
    <name type="scientific">Candidatus Egerieicola faecale</name>
    <dbReference type="NCBI Taxonomy" id="2840774"/>
    <lineage>
        <taxon>Bacteria</taxon>
        <taxon>Bacillati</taxon>
        <taxon>Bacillota</taxon>
        <taxon>Clostridia</taxon>
        <taxon>Eubacteriales</taxon>
        <taxon>Oscillospiraceae</taxon>
        <taxon>Oscillospiraceae incertae sedis</taxon>
        <taxon>Candidatus Egerieicola</taxon>
    </lineage>
</organism>
<protein>
    <submittedName>
        <fullName evidence="2">ECF transporter S component</fullName>
    </submittedName>
</protein>
<name>A0A9D1ISK3_9FIRM</name>
<feature type="transmembrane region" description="Helical" evidence="1">
    <location>
        <begin position="36"/>
        <end position="53"/>
    </location>
</feature>
<evidence type="ECO:0000256" key="1">
    <source>
        <dbReference type="SAM" id="Phobius"/>
    </source>
</evidence>
<reference evidence="2" key="1">
    <citation type="submission" date="2020-10" db="EMBL/GenBank/DDBJ databases">
        <authorList>
            <person name="Gilroy R."/>
        </authorList>
    </citation>
    <scope>NUCLEOTIDE SEQUENCE</scope>
    <source>
        <strain evidence="2">4509</strain>
    </source>
</reference>
<sequence length="190" mass="20690">MNQKVKHLVLAAMFFAIGLVLPLLTGQIPQIGNMLLPMHIPVLLCGLICGWQYGGLVGLLLPLVRYLIFGMPVLFPTGIAMSFELLTYGLVVGLLYNNLSRWQCIKALYRCLILAMLAGRAVWAVAEVVLLGLSGSAFTWQMFLSGAFLTAIPGIVLQLLLIPTIMLALNRTGLVPFKKAASPVKKESRP</sequence>
<dbReference type="AlphaFoldDB" id="A0A9D1ISK3"/>
<feature type="transmembrane region" description="Helical" evidence="1">
    <location>
        <begin position="73"/>
        <end position="95"/>
    </location>
</feature>
<keyword evidence="1" id="KW-0812">Transmembrane</keyword>
<proteinExistence type="predicted"/>
<dbReference type="GO" id="GO:0022857">
    <property type="term" value="F:transmembrane transporter activity"/>
    <property type="evidence" value="ECO:0007669"/>
    <property type="project" value="InterPro"/>
</dbReference>
<evidence type="ECO:0000313" key="2">
    <source>
        <dbReference type="EMBL" id="HIU42345.1"/>
    </source>
</evidence>
<keyword evidence="1" id="KW-0472">Membrane</keyword>
<feature type="transmembrane region" description="Helical" evidence="1">
    <location>
        <begin position="6"/>
        <end position="24"/>
    </location>
</feature>
<comment type="caution">
    <text evidence="2">The sequence shown here is derived from an EMBL/GenBank/DDBJ whole genome shotgun (WGS) entry which is preliminary data.</text>
</comment>
<evidence type="ECO:0000313" key="3">
    <source>
        <dbReference type="Proteomes" id="UP000824082"/>
    </source>
</evidence>
<dbReference type="EMBL" id="DVMX01000138">
    <property type="protein sequence ID" value="HIU42345.1"/>
    <property type="molecule type" value="Genomic_DNA"/>
</dbReference>
<feature type="transmembrane region" description="Helical" evidence="1">
    <location>
        <begin position="107"/>
        <end position="126"/>
    </location>
</feature>